<dbReference type="InterPro" id="IPR001242">
    <property type="entry name" value="Condensation_dom"/>
</dbReference>
<dbReference type="SMART" id="SM00823">
    <property type="entry name" value="PKS_PP"/>
    <property type="match status" value="1"/>
</dbReference>
<dbReference type="EMBL" id="MRVG01000010">
    <property type="protein sequence ID" value="PMB65592.1"/>
    <property type="molecule type" value="Genomic_DNA"/>
</dbReference>
<dbReference type="Gene3D" id="1.10.1200.10">
    <property type="entry name" value="ACP-like"/>
    <property type="match status" value="1"/>
</dbReference>
<dbReference type="InterPro" id="IPR023213">
    <property type="entry name" value="CAT-like_dom_sf"/>
</dbReference>
<evidence type="ECO:0000256" key="3">
    <source>
        <dbReference type="ARBA" id="ARBA00022598"/>
    </source>
</evidence>
<dbReference type="OMA" id="GGNENQV"/>
<dbReference type="PANTHER" id="PTHR45527:SF1">
    <property type="entry name" value="FATTY ACID SYNTHASE"/>
    <property type="match status" value="1"/>
</dbReference>
<dbReference type="Pfam" id="PF00668">
    <property type="entry name" value="Condensation"/>
    <property type="match status" value="1"/>
</dbReference>
<dbReference type="PANTHER" id="PTHR45527">
    <property type="entry name" value="NONRIBOSOMAL PEPTIDE SYNTHETASE"/>
    <property type="match status" value="1"/>
</dbReference>
<evidence type="ECO:0000259" key="4">
    <source>
        <dbReference type="PROSITE" id="PS50075"/>
    </source>
</evidence>
<dbReference type="Gene3D" id="3.30.559.10">
    <property type="entry name" value="Chloramphenicol acetyltransferase-like domain"/>
    <property type="match status" value="1"/>
</dbReference>
<proteinExistence type="predicted"/>
<dbReference type="Proteomes" id="UP000235728">
    <property type="component" value="Unassembled WGS sequence"/>
</dbReference>
<dbReference type="Pfam" id="PF00550">
    <property type="entry name" value="PP-binding"/>
    <property type="match status" value="1"/>
</dbReference>
<comment type="caution">
    <text evidence="5">The sequence shown here is derived from an EMBL/GenBank/DDBJ whole genome shotgun (WGS) entry which is preliminary data.</text>
</comment>
<evidence type="ECO:0000313" key="5">
    <source>
        <dbReference type="EMBL" id="PMB65592.1"/>
    </source>
</evidence>
<dbReference type="InterPro" id="IPR036736">
    <property type="entry name" value="ACP-like_sf"/>
</dbReference>
<dbReference type="AlphaFoldDB" id="A0A2N6NEC2"/>
<dbReference type="SUPFAM" id="SSF47336">
    <property type="entry name" value="ACP-like"/>
    <property type="match status" value="1"/>
</dbReference>
<feature type="domain" description="Carrier" evidence="4">
    <location>
        <begin position="32"/>
        <end position="106"/>
    </location>
</feature>
<dbReference type="InterPro" id="IPR020806">
    <property type="entry name" value="PKS_PP-bd"/>
</dbReference>
<dbReference type="GO" id="GO:0043041">
    <property type="term" value="P:amino acid activation for nonribosomal peptide biosynthetic process"/>
    <property type="evidence" value="ECO:0007669"/>
    <property type="project" value="TreeGrafter"/>
</dbReference>
<protein>
    <submittedName>
        <fullName evidence="5">Nonribosomal peptide synthetase dtxS1</fullName>
    </submittedName>
</protein>
<keyword evidence="3" id="KW-0436">Ligase</keyword>
<evidence type="ECO:0000313" key="6">
    <source>
        <dbReference type="Proteomes" id="UP000235728"/>
    </source>
</evidence>
<organism evidence="5 6">
    <name type="scientific">Beauveria bassiana</name>
    <name type="common">White muscardine disease fungus</name>
    <name type="synonym">Tritirachium shiotae</name>
    <dbReference type="NCBI Taxonomy" id="176275"/>
    <lineage>
        <taxon>Eukaryota</taxon>
        <taxon>Fungi</taxon>
        <taxon>Dikarya</taxon>
        <taxon>Ascomycota</taxon>
        <taxon>Pezizomycotina</taxon>
        <taxon>Sordariomycetes</taxon>
        <taxon>Hypocreomycetidae</taxon>
        <taxon>Hypocreales</taxon>
        <taxon>Cordycipitaceae</taxon>
        <taxon>Beauveria</taxon>
    </lineage>
</organism>
<dbReference type="GO" id="GO:0044550">
    <property type="term" value="P:secondary metabolite biosynthetic process"/>
    <property type="evidence" value="ECO:0007669"/>
    <property type="project" value="TreeGrafter"/>
</dbReference>
<dbReference type="SUPFAM" id="SSF52777">
    <property type="entry name" value="CoA-dependent acyltransferases"/>
    <property type="match status" value="1"/>
</dbReference>
<keyword evidence="1" id="KW-0596">Phosphopantetheine</keyword>
<gene>
    <name evidence="5" type="primary">dtxS1_4</name>
    <name evidence="5" type="ORF">BM221_008953</name>
</gene>
<evidence type="ECO:0000256" key="2">
    <source>
        <dbReference type="ARBA" id="ARBA00022553"/>
    </source>
</evidence>
<name>A0A2N6NEC2_BEABA</name>
<dbReference type="PROSITE" id="PS50075">
    <property type="entry name" value="CARRIER"/>
    <property type="match status" value="1"/>
</dbReference>
<accession>A0A2N6NEC2</accession>
<reference evidence="5 6" key="1">
    <citation type="journal article" date="2016" name="Appl. Microbiol. Biotechnol.">
        <title>Characterization of T-DNA insertion mutants with decreased virulence in the entomopathogenic fungus Beauveria bassiana JEF-007.</title>
        <authorList>
            <person name="Kim S."/>
            <person name="Lee S.J."/>
            <person name="Nai Y.S."/>
            <person name="Yu J.S."/>
            <person name="Lee M.R."/>
            <person name="Yang Y.T."/>
            <person name="Kim J.S."/>
        </authorList>
    </citation>
    <scope>NUCLEOTIDE SEQUENCE [LARGE SCALE GENOMIC DNA]</scope>
    <source>
        <strain evidence="5 6">JEF-007</strain>
    </source>
</reference>
<sequence>MPFNANGKFDRHALSVIALGPQTSQLSREIITPRSNLERVICEEYENVLGVRTGITDNFFDLGGHSLVATCVISRIKERLHAEVTLRDIFDFPAVADLAEKLNLSLGKAVYTQIPQNKYSSSVEQSFAQGRLWFLSRLHPQSAWYHTPVAVRLRGPLQINALHRALQALEERHESLRTTFTQHDGVGLQVVQPFEPKKLEIIDMAGATRDALQQALQREQTTPFNLETEPGWRTSILRLGEEDHVLSIVMHHIITDGWSIGIIQRELAMFYSAACQGIEPLSQSGRGKRLRKLSTNVSLSTGSVS</sequence>
<evidence type="ECO:0000256" key="1">
    <source>
        <dbReference type="ARBA" id="ARBA00022450"/>
    </source>
</evidence>
<keyword evidence="2" id="KW-0597">Phosphoprotein</keyword>
<dbReference type="GO" id="GO:0016874">
    <property type="term" value="F:ligase activity"/>
    <property type="evidence" value="ECO:0007669"/>
    <property type="project" value="UniProtKB-KW"/>
</dbReference>
<dbReference type="GO" id="GO:0031177">
    <property type="term" value="F:phosphopantetheine binding"/>
    <property type="evidence" value="ECO:0007669"/>
    <property type="project" value="InterPro"/>
</dbReference>
<dbReference type="InterPro" id="IPR009081">
    <property type="entry name" value="PP-bd_ACP"/>
</dbReference>
<dbReference type="GO" id="GO:0005829">
    <property type="term" value="C:cytosol"/>
    <property type="evidence" value="ECO:0007669"/>
    <property type="project" value="TreeGrafter"/>
</dbReference>